<sequence length="173" mass="18966">MATRRGCRPDARRGWSAVTRSRLRGQLVCRPGTPGRKTRRCYFRRLSGHLLARGSNLGVARAHASVKCGVQRALRAAFPRESSRSTTEGPCIHLCDRGRNAAGRARADDDARIPPYPSARRRLRATIVRMVLARRNVVPGFGDVRAASGANIKVYPCCPCRGGGMHFGMRSPS</sequence>
<accession>A0ACB7TJ31</accession>
<evidence type="ECO:0000313" key="1">
    <source>
        <dbReference type="EMBL" id="KAH6946815.1"/>
    </source>
</evidence>
<protein>
    <submittedName>
        <fullName evidence="1">Uncharacterized protein</fullName>
    </submittedName>
</protein>
<evidence type="ECO:0000313" key="2">
    <source>
        <dbReference type="Proteomes" id="UP000821845"/>
    </source>
</evidence>
<dbReference type="Proteomes" id="UP000821845">
    <property type="component" value="Chromosome 1"/>
</dbReference>
<comment type="caution">
    <text evidence="1">The sequence shown here is derived from an EMBL/GenBank/DDBJ whole genome shotgun (WGS) entry which is preliminary data.</text>
</comment>
<gene>
    <name evidence="1" type="ORF">HPB50_015397</name>
</gene>
<reference evidence="1" key="1">
    <citation type="submission" date="2020-05" db="EMBL/GenBank/DDBJ databases">
        <title>Large-scale comparative analyses of tick genomes elucidate their genetic diversity and vector capacities.</title>
        <authorList>
            <person name="Jia N."/>
            <person name="Wang J."/>
            <person name="Shi W."/>
            <person name="Du L."/>
            <person name="Sun Y."/>
            <person name="Zhan W."/>
            <person name="Jiang J."/>
            <person name="Wang Q."/>
            <person name="Zhang B."/>
            <person name="Ji P."/>
            <person name="Sakyi L.B."/>
            <person name="Cui X."/>
            <person name="Yuan T."/>
            <person name="Jiang B."/>
            <person name="Yang W."/>
            <person name="Lam T.T.-Y."/>
            <person name="Chang Q."/>
            <person name="Ding S."/>
            <person name="Wang X."/>
            <person name="Zhu J."/>
            <person name="Ruan X."/>
            <person name="Zhao L."/>
            <person name="Wei J."/>
            <person name="Que T."/>
            <person name="Du C."/>
            <person name="Cheng J."/>
            <person name="Dai P."/>
            <person name="Han X."/>
            <person name="Huang E."/>
            <person name="Gao Y."/>
            <person name="Liu J."/>
            <person name="Shao H."/>
            <person name="Ye R."/>
            <person name="Li L."/>
            <person name="Wei W."/>
            <person name="Wang X."/>
            <person name="Wang C."/>
            <person name="Yang T."/>
            <person name="Huo Q."/>
            <person name="Li W."/>
            <person name="Guo W."/>
            <person name="Chen H."/>
            <person name="Zhou L."/>
            <person name="Ni X."/>
            <person name="Tian J."/>
            <person name="Zhou Y."/>
            <person name="Sheng Y."/>
            <person name="Liu T."/>
            <person name="Pan Y."/>
            <person name="Xia L."/>
            <person name="Li J."/>
            <person name="Zhao F."/>
            <person name="Cao W."/>
        </authorList>
    </citation>
    <scope>NUCLEOTIDE SEQUENCE</scope>
    <source>
        <strain evidence="1">Hyas-2018</strain>
    </source>
</reference>
<proteinExistence type="predicted"/>
<organism evidence="1 2">
    <name type="scientific">Hyalomma asiaticum</name>
    <name type="common">Tick</name>
    <dbReference type="NCBI Taxonomy" id="266040"/>
    <lineage>
        <taxon>Eukaryota</taxon>
        <taxon>Metazoa</taxon>
        <taxon>Ecdysozoa</taxon>
        <taxon>Arthropoda</taxon>
        <taxon>Chelicerata</taxon>
        <taxon>Arachnida</taxon>
        <taxon>Acari</taxon>
        <taxon>Parasitiformes</taxon>
        <taxon>Ixodida</taxon>
        <taxon>Ixodoidea</taxon>
        <taxon>Ixodidae</taxon>
        <taxon>Hyalomminae</taxon>
        <taxon>Hyalomma</taxon>
    </lineage>
</organism>
<dbReference type="EMBL" id="CM023481">
    <property type="protein sequence ID" value="KAH6946815.1"/>
    <property type="molecule type" value="Genomic_DNA"/>
</dbReference>
<name>A0ACB7TJ31_HYAAI</name>
<keyword evidence="2" id="KW-1185">Reference proteome</keyword>